<sequence length="153" mass="16475">MNIAPSSPSVHHPRRSSAARLLPWSERILATANARALIARLHAEHGPLMFHQAGAGAGAEPSLPLCFVQGDFPLVEMDVLLGDIGGTPFYVSHGQYRALEHSQLRLDATEGLAGVFSLERSTGMRFSTTVRPLLRPVARRTAATSAARPDMRG</sequence>
<reference evidence="1 2" key="1">
    <citation type="submission" date="2020-01" db="EMBL/GenBank/DDBJ databases">
        <title>Genome sequencing of strain KACC 21265.</title>
        <authorList>
            <person name="Heo J."/>
            <person name="Kim S.-J."/>
            <person name="Kim J.-S."/>
            <person name="Hong S.-B."/>
            <person name="Kwon S.-W."/>
        </authorList>
    </citation>
    <scope>NUCLEOTIDE SEQUENCE [LARGE SCALE GENOMIC DNA]</scope>
    <source>
        <strain evidence="1 2">KACC 21265</strain>
    </source>
</reference>
<dbReference type="Pfam" id="PF05610">
    <property type="entry name" value="DUF779"/>
    <property type="match status" value="1"/>
</dbReference>
<evidence type="ECO:0000313" key="2">
    <source>
        <dbReference type="Proteomes" id="UP000464787"/>
    </source>
</evidence>
<dbReference type="Proteomes" id="UP000464787">
    <property type="component" value="Chromosome"/>
</dbReference>
<protein>
    <submittedName>
        <fullName evidence="1">DUF779 domain-containing protein</fullName>
    </submittedName>
</protein>
<evidence type="ECO:0000313" key="1">
    <source>
        <dbReference type="EMBL" id="QHI98284.1"/>
    </source>
</evidence>
<dbReference type="KEGG" id="xyk:GT347_09925"/>
<organism evidence="1 2">
    <name type="scientific">Xylophilus rhododendri</name>
    <dbReference type="NCBI Taxonomy" id="2697032"/>
    <lineage>
        <taxon>Bacteria</taxon>
        <taxon>Pseudomonadati</taxon>
        <taxon>Pseudomonadota</taxon>
        <taxon>Betaproteobacteria</taxon>
        <taxon>Burkholderiales</taxon>
        <taxon>Xylophilus</taxon>
    </lineage>
</organism>
<accession>A0A857J2X3</accession>
<keyword evidence="2" id="KW-1185">Reference proteome</keyword>
<dbReference type="RefSeq" id="WP_160551801.1">
    <property type="nucleotide sequence ID" value="NZ_CP047650.1"/>
</dbReference>
<proteinExistence type="predicted"/>
<dbReference type="EMBL" id="CP047650">
    <property type="protein sequence ID" value="QHI98284.1"/>
    <property type="molecule type" value="Genomic_DNA"/>
</dbReference>
<gene>
    <name evidence="1" type="ORF">GT347_09925</name>
</gene>
<name>A0A857J2X3_9BURK</name>
<dbReference type="AlphaFoldDB" id="A0A857J2X3"/>
<dbReference type="InterPro" id="IPR008497">
    <property type="entry name" value="DUF779"/>
</dbReference>